<gene>
    <name evidence="3" type="ORF">ENJ65_02895</name>
</gene>
<comment type="caution">
    <text evidence="3">The sequence shown here is derived from an EMBL/GenBank/DDBJ whole genome shotgun (WGS) entry which is preliminary data.</text>
</comment>
<evidence type="ECO:0000313" key="3">
    <source>
        <dbReference type="EMBL" id="HHJ80561.1"/>
    </source>
</evidence>
<name>A0A832J659_9GAMM</name>
<feature type="transmembrane region" description="Helical" evidence="1">
    <location>
        <begin position="6"/>
        <end position="26"/>
    </location>
</feature>
<feature type="transmembrane region" description="Helical" evidence="1">
    <location>
        <begin position="121"/>
        <end position="139"/>
    </location>
</feature>
<dbReference type="InterPro" id="IPR021994">
    <property type="entry name" value="DUF3592"/>
</dbReference>
<feature type="domain" description="DUF3592" evidence="2">
    <location>
        <begin position="38"/>
        <end position="117"/>
    </location>
</feature>
<evidence type="ECO:0000256" key="1">
    <source>
        <dbReference type="SAM" id="Phobius"/>
    </source>
</evidence>
<dbReference type="Proteomes" id="UP000885832">
    <property type="component" value="Unassembled WGS sequence"/>
</dbReference>
<sequence length="140" mass="15669">MNPYFIMLTLVIVGGIGITAWGWQVLRKSHKVKQWPSVEGVIEESELSSEQDDLLPHIAYRYDVNGQTLRCVFEFPNGTQPLPEFAQAYVKKYPVGAKVQVFYDPQQMQHSTLEPGSQGDWMILVVGVFMALGGAIALLI</sequence>
<accession>A0A832J659</accession>
<reference evidence="3" key="1">
    <citation type="journal article" date="2020" name="mSystems">
        <title>Genome- and Community-Level Interaction Insights into Carbon Utilization and Element Cycling Functions of Hydrothermarchaeota in Hydrothermal Sediment.</title>
        <authorList>
            <person name="Zhou Z."/>
            <person name="Liu Y."/>
            <person name="Xu W."/>
            <person name="Pan J."/>
            <person name="Luo Z.H."/>
            <person name="Li M."/>
        </authorList>
    </citation>
    <scope>NUCLEOTIDE SEQUENCE [LARGE SCALE GENOMIC DNA]</scope>
    <source>
        <strain evidence="3">HyVt-505</strain>
    </source>
</reference>
<keyword evidence="1" id="KW-0472">Membrane</keyword>
<dbReference type="AlphaFoldDB" id="A0A832J659"/>
<dbReference type="Pfam" id="PF12158">
    <property type="entry name" value="DUF3592"/>
    <property type="match status" value="1"/>
</dbReference>
<keyword evidence="1" id="KW-1133">Transmembrane helix</keyword>
<protein>
    <submittedName>
        <fullName evidence="3">DUF3592 domain-containing protein</fullName>
    </submittedName>
</protein>
<dbReference type="EMBL" id="DRNF01000182">
    <property type="protein sequence ID" value="HHJ80561.1"/>
    <property type="molecule type" value="Genomic_DNA"/>
</dbReference>
<keyword evidence="1" id="KW-0812">Transmembrane</keyword>
<organism evidence="3">
    <name type="scientific">Candidatus Tenderia electrophaga</name>
    <dbReference type="NCBI Taxonomy" id="1748243"/>
    <lineage>
        <taxon>Bacteria</taxon>
        <taxon>Pseudomonadati</taxon>
        <taxon>Pseudomonadota</taxon>
        <taxon>Gammaproteobacteria</taxon>
        <taxon>Candidatus Tenderiales</taxon>
        <taxon>Candidatus Tenderiaceae</taxon>
        <taxon>Candidatus Tenderia</taxon>
    </lineage>
</organism>
<proteinExistence type="predicted"/>
<evidence type="ECO:0000259" key="2">
    <source>
        <dbReference type="Pfam" id="PF12158"/>
    </source>
</evidence>